<proteinExistence type="predicted"/>
<comment type="caution">
    <text evidence="7">The sequence shown here is derived from an EMBL/GenBank/DDBJ whole genome shotgun (WGS) entry which is preliminary data.</text>
</comment>
<organism evidence="7 8">
    <name type="scientific">Ceratodon purpureus</name>
    <name type="common">Fire moss</name>
    <name type="synonym">Dicranum purpureum</name>
    <dbReference type="NCBI Taxonomy" id="3225"/>
    <lineage>
        <taxon>Eukaryota</taxon>
        <taxon>Viridiplantae</taxon>
        <taxon>Streptophyta</taxon>
        <taxon>Embryophyta</taxon>
        <taxon>Bryophyta</taxon>
        <taxon>Bryophytina</taxon>
        <taxon>Bryopsida</taxon>
        <taxon>Dicranidae</taxon>
        <taxon>Pseudoditrichales</taxon>
        <taxon>Ditrichaceae</taxon>
        <taxon>Ceratodon</taxon>
    </lineage>
</organism>
<evidence type="ECO:0000313" key="7">
    <source>
        <dbReference type="EMBL" id="KAG0586660.1"/>
    </source>
</evidence>
<keyword evidence="4" id="KW-0539">Nucleus</keyword>
<dbReference type="EMBL" id="CM026422">
    <property type="protein sequence ID" value="KAG0586660.1"/>
    <property type="molecule type" value="Genomic_DNA"/>
</dbReference>
<dbReference type="PROSITE" id="PS50863">
    <property type="entry name" value="B3"/>
    <property type="match status" value="2"/>
</dbReference>
<dbReference type="InterPro" id="IPR015300">
    <property type="entry name" value="DNA-bd_pseudobarrel_sf"/>
</dbReference>
<dbReference type="CDD" id="cd10017">
    <property type="entry name" value="B3_DNA"/>
    <property type="match status" value="2"/>
</dbReference>
<evidence type="ECO:0000256" key="1">
    <source>
        <dbReference type="ARBA" id="ARBA00023015"/>
    </source>
</evidence>
<sequence>MASVTVSESISRMEPGDEGGATLANDTKIGEFCSSGIQVAINEGNRQGHSFFVVKMGKTGCTLPFQQVIPADFSRYHLKLHLEDITLEGPCGRSWGVTIRPLNNVLRFARGWRQFAVENHLREGYQLLFHLVGKSRFVVRFFDSLGVGHASFPPLTPTPAFVGSCSASRRNDEVASEAPPLETRIPIPSLETAVAEVPPPFEAPVDVSSPLPLEPPLVSLPPLETSVPKNPTKLKTPRAKTPGTLNSDDAKDILRQFFTQVRSNPSSAAPSNSKAAVPTDDMPEHILKASAVLNDVGGSKTEHGNQESNDEQAIQESNEEQAIQESNEEQAIQESNEEQAIQESNEEQAIQESKGPKYYIFIDSDDDDRAVKEEVPELSIETPRRRDFSQRTDNKRAGETYSLGEETGFYSPGKVCTPMTRSTVNLVPEERVQYVEQDYFEGGDDSPLECVERQRSVRRRAPPRRACRENKVWHDPAPFAPKSDAYGNRPRTIRDLYDEKDLHGRQKELRVASTRGDSAVQRAKAVENPSLAALSPAKFLLTQQGCMNYSEIISKSQRGYVTVEERQRPLIAATKYARSLKSDNFLVVMNDYHVYRGFRLSIPRDFLEATGTLTANKVKVCLIDRKRTCYETKWKWQASWQTPFMNCDGWALFALDHKLEEGDVCVFQLMGPGPAFLLSVHIFTVEEYIETRDNSIRERRGGPSVPFNQEFGRQAPTANNADRELRHVGGNKRHTIDLGRPSLKKTIQKPYNLQAWTKLFKPSYRAQFGGNRG</sequence>
<name>A0A8T0ISG2_CERPU</name>
<accession>A0A8T0ISG2</accession>
<dbReference type="GO" id="GO:0003677">
    <property type="term" value="F:DNA binding"/>
    <property type="evidence" value="ECO:0007669"/>
    <property type="project" value="UniProtKB-KW"/>
</dbReference>
<dbReference type="Gene3D" id="2.40.330.10">
    <property type="entry name" value="DNA-binding pseudobarrel domain"/>
    <property type="match status" value="2"/>
</dbReference>
<feature type="compositionally biased region" description="Low complexity" evidence="5">
    <location>
        <begin position="263"/>
        <end position="273"/>
    </location>
</feature>
<dbReference type="Proteomes" id="UP000822688">
    <property type="component" value="Chromosome 2"/>
</dbReference>
<evidence type="ECO:0000256" key="5">
    <source>
        <dbReference type="SAM" id="MobiDB-lite"/>
    </source>
</evidence>
<feature type="region of interest" description="Disordered" evidence="5">
    <location>
        <begin position="699"/>
        <end position="721"/>
    </location>
</feature>
<feature type="compositionally biased region" description="Polar residues" evidence="5">
    <location>
        <begin position="311"/>
        <end position="351"/>
    </location>
</feature>
<dbReference type="PANTHER" id="PTHR31391">
    <property type="entry name" value="B3 DOMAIN-CONTAINING PROTEIN OS11G0197600-RELATED"/>
    <property type="match status" value="1"/>
</dbReference>
<keyword evidence="3" id="KW-0804">Transcription</keyword>
<evidence type="ECO:0000256" key="3">
    <source>
        <dbReference type="ARBA" id="ARBA00023163"/>
    </source>
</evidence>
<feature type="compositionally biased region" description="Polar residues" evidence="5">
    <location>
        <begin position="1"/>
        <end position="10"/>
    </location>
</feature>
<dbReference type="InterPro" id="IPR044837">
    <property type="entry name" value="REM16-like"/>
</dbReference>
<protein>
    <recommendedName>
        <fullName evidence="6">TF-B3 domain-containing protein</fullName>
    </recommendedName>
</protein>
<gene>
    <name evidence="7" type="ORF">KC19_2G107000</name>
</gene>
<dbReference type="AlphaFoldDB" id="A0A8T0ISG2"/>
<evidence type="ECO:0000256" key="4">
    <source>
        <dbReference type="ARBA" id="ARBA00023242"/>
    </source>
</evidence>
<feature type="domain" description="TF-B3" evidence="6">
    <location>
        <begin position="52"/>
        <end position="145"/>
    </location>
</feature>
<feature type="region of interest" description="Disordered" evidence="5">
    <location>
        <begin position="1"/>
        <end position="21"/>
    </location>
</feature>
<feature type="region of interest" description="Disordered" evidence="5">
    <location>
        <begin position="296"/>
        <end position="356"/>
    </location>
</feature>
<evidence type="ECO:0000313" key="8">
    <source>
        <dbReference type="Proteomes" id="UP000822688"/>
    </source>
</evidence>
<dbReference type="Pfam" id="PF02362">
    <property type="entry name" value="B3"/>
    <property type="match status" value="2"/>
</dbReference>
<feature type="domain" description="TF-B3" evidence="6">
    <location>
        <begin position="585"/>
        <end position="686"/>
    </location>
</feature>
<reference evidence="7" key="1">
    <citation type="submission" date="2020-06" db="EMBL/GenBank/DDBJ databases">
        <title>WGS assembly of Ceratodon purpureus strain R40.</title>
        <authorList>
            <person name="Carey S.B."/>
            <person name="Jenkins J."/>
            <person name="Shu S."/>
            <person name="Lovell J.T."/>
            <person name="Sreedasyam A."/>
            <person name="Maumus F."/>
            <person name="Tiley G.P."/>
            <person name="Fernandez-Pozo N."/>
            <person name="Barry K."/>
            <person name="Chen C."/>
            <person name="Wang M."/>
            <person name="Lipzen A."/>
            <person name="Daum C."/>
            <person name="Saski C.A."/>
            <person name="Payton A.C."/>
            <person name="Mcbreen J.C."/>
            <person name="Conrad R.E."/>
            <person name="Kollar L.M."/>
            <person name="Olsson S."/>
            <person name="Huttunen S."/>
            <person name="Landis J.B."/>
            <person name="Wickett N.J."/>
            <person name="Johnson M.G."/>
            <person name="Rensing S.A."/>
            <person name="Grimwood J."/>
            <person name="Schmutz J."/>
            <person name="Mcdaniel S.F."/>
        </authorList>
    </citation>
    <scope>NUCLEOTIDE SEQUENCE</scope>
    <source>
        <strain evidence="7">R40</strain>
    </source>
</reference>
<evidence type="ECO:0000256" key="2">
    <source>
        <dbReference type="ARBA" id="ARBA00023125"/>
    </source>
</evidence>
<dbReference type="SMART" id="SM01019">
    <property type="entry name" value="B3"/>
    <property type="match status" value="2"/>
</dbReference>
<dbReference type="PANTHER" id="PTHR31391:SF157">
    <property type="entry name" value="B3 DOMAIN-CONTAINING PROTEIN REM16"/>
    <property type="match status" value="1"/>
</dbReference>
<feature type="region of interest" description="Disordered" evidence="5">
    <location>
        <begin position="261"/>
        <end position="281"/>
    </location>
</feature>
<dbReference type="InterPro" id="IPR003340">
    <property type="entry name" value="B3_DNA-bd"/>
</dbReference>
<feature type="region of interest" description="Disordered" evidence="5">
    <location>
        <begin position="220"/>
        <end position="248"/>
    </location>
</feature>
<dbReference type="SUPFAM" id="SSF101936">
    <property type="entry name" value="DNA-binding pseudobarrel domain"/>
    <property type="match status" value="2"/>
</dbReference>
<evidence type="ECO:0000259" key="6">
    <source>
        <dbReference type="PROSITE" id="PS50863"/>
    </source>
</evidence>
<keyword evidence="8" id="KW-1185">Reference proteome</keyword>
<keyword evidence="1" id="KW-0805">Transcription regulation</keyword>
<keyword evidence="2" id="KW-0238">DNA-binding</keyword>